<gene>
    <name evidence="3" type="ORF">FKW77_006923</name>
</gene>
<feature type="chain" id="PRO_5022236455" description="Cell wall protein" evidence="2">
    <location>
        <begin position="18"/>
        <end position="329"/>
    </location>
</feature>
<organism evidence="3 4">
    <name type="scientific">Venturia effusa</name>
    <dbReference type="NCBI Taxonomy" id="50376"/>
    <lineage>
        <taxon>Eukaryota</taxon>
        <taxon>Fungi</taxon>
        <taxon>Dikarya</taxon>
        <taxon>Ascomycota</taxon>
        <taxon>Pezizomycotina</taxon>
        <taxon>Dothideomycetes</taxon>
        <taxon>Pleosporomycetidae</taxon>
        <taxon>Venturiales</taxon>
        <taxon>Venturiaceae</taxon>
        <taxon>Venturia</taxon>
    </lineage>
</organism>
<feature type="signal peptide" evidence="2">
    <location>
        <begin position="1"/>
        <end position="17"/>
    </location>
</feature>
<keyword evidence="4" id="KW-1185">Reference proteome</keyword>
<feature type="region of interest" description="Disordered" evidence="1">
    <location>
        <begin position="191"/>
        <end position="219"/>
    </location>
</feature>
<proteinExistence type="predicted"/>
<evidence type="ECO:0000313" key="4">
    <source>
        <dbReference type="Proteomes" id="UP000316270"/>
    </source>
</evidence>
<protein>
    <recommendedName>
        <fullName evidence="5">Cell wall protein</fullName>
    </recommendedName>
</protein>
<accession>A0A517L3K3</accession>
<evidence type="ECO:0008006" key="5">
    <source>
        <dbReference type="Google" id="ProtNLM"/>
    </source>
</evidence>
<dbReference type="Proteomes" id="UP000316270">
    <property type="component" value="Chromosome 4"/>
</dbReference>
<sequence length="329" mass="33981">MRYSSWLSLAFCASAIARPEGVVDRIGRLSVRDVQAVQDARTLPAIKSTVETLTKDGDALDKAISALTKENAPAQVDVITKALDKLSTDTVASAANIGKSGSIGLFELSGLLTAKSKEAWTEMAKEAINIVMQTSQDITGKKDITKNLPEPKMAVLSKAIKDQKKGIMDLIATIPGQIPPSVKSQMESMITKAAANSAKPAADGSAAPPMPKPPKLDDPEVVKTLSKTVDEFLEQIVNTVSGKEDSSNLPKGSHSPPGVTAPGAAAAAAPAQAGSGDKGSMAVAEAPKTADAPMTAQAPKSSGSKPPWEDAYKGFSQKPCGSSLVCGVC</sequence>
<feature type="region of interest" description="Disordered" evidence="1">
    <location>
        <begin position="239"/>
        <end position="322"/>
    </location>
</feature>
<feature type="compositionally biased region" description="Low complexity" evidence="1">
    <location>
        <begin position="256"/>
        <end position="275"/>
    </location>
</feature>
<dbReference type="AlphaFoldDB" id="A0A517L3K3"/>
<dbReference type="EMBL" id="CP042188">
    <property type="protein sequence ID" value="QDS70210.1"/>
    <property type="molecule type" value="Genomic_DNA"/>
</dbReference>
<keyword evidence="2" id="KW-0732">Signal</keyword>
<reference evidence="3 4" key="1">
    <citation type="submission" date="2019-07" db="EMBL/GenBank/DDBJ databases">
        <title>Finished genome of Venturia effusa.</title>
        <authorList>
            <person name="Young C.A."/>
            <person name="Cox M.P."/>
            <person name="Ganley A.R.D."/>
            <person name="David W.J."/>
        </authorList>
    </citation>
    <scope>NUCLEOTIDE SEQUENCE [LARGE SCALE GENOMIC DNA]</scope>
    <source>
        <strain evidence="4">albino</strain>
    </source>
</reference>
<dbReference type="OrthoDB" id="3927908at2759"/>
<evidence type="ECO:0000313" key="3">
    <source>
        <dbReference type="EMBL" id="QDS70210.1"/>
    </source>
</evidence>
<name>A0A517L3K3_9PEZI</name>
<feature type="compositionally biased region" description="Low complexity" evidence="1">
    <location>
        <begin position="192"/>
        <end position="207"/>
    </location>
</feature>
<evidence type="ECO:0000256" key="1">
    <source>
        <dbReference type="SAM" id="MobiDB-lite"/>
    </source>
</evidence>
<evidence type="ECO:0000256" key="2">
    <source>
        <dbReference type="SAM" id="SignalP"/>
    </source>
</evidence>